<dbReference type="InterPro" id="IPR036909">
    <property type="entry name" value="Cyt_c-like_dom_sf"/>
</dbReference>
<dbReference type="InterPro" id="IPR011429">
    <property type="entry name" value="Cyt_c_Planctomycete-type"/>
</dbReference>
<dbReference type="OrthoDB" id="9786191at2"/>
<evidence type="ECO:0000313" key="2">
    <source>
        <dbReference type="EMBL" id="SNS12718.1"/>
    </source>
</evidence>
<evidence type="ECO:0000313" key="3">
    <source>
        <dbReference type="Proteomes" id="UP000198379"/>
    </source>
</evidence>
<dbReference type="EMBL" id="FZNY01000007">
    <property type="protein sequence ID" value="SNS12718.1"/>
    <property type="molecule type" value="Genomic_DNA"/>
</dbReference>
<dbReference type="GO" id="GO:0009055">
    <property type="term" value="F:electron transfer activity"/>
    <property type="evidence" value="ECO:0007669"/>
    <property type="project" value="InterPro"/>
</dbReference>
<evidence type="ECO:0000259" key="1">
    <source>
        <dbReference type="Pfam" id="PF07635"/>
    </source>
</evidence>
<dbReference type="SUPFAM" id="SSF46626">
    <property type="entry name" value="Cytochrome c"/>
    <property type="match status" value="1"/>
</dbReference>
<dbReference type="Proteomes" id="UP000198379">
    <property type="component" value="Unassembled WGS sequence"/>
</dbReference>
<dbReference type="PROSITE" id="PS51257">
    <property type="entry name" value="PROKAR_LIPOPROTEIN"/>
    <property type="match status" value="1"/>
</dbReference>
<dbReference type="RefSeq" id="WP_089373019.1">
    <property type="nucleotide sequence ID" value="NZ_BMEP01000004.1"/>
</dbReference>
<proteinExistence type="predicted"/>
<name>A0A239BZ80_9FLAO</name>
<organism evidence="2 3">
    <name type="scientific">Dokdonia pacifica</name>
    <dbReference type="NCBI Taxonomy" id="1627892"/>
    <lineage>
        <taxon>Bacteria</taxon>
        <taxon>Pseudomonadati</taxon>
        <taxon>Bacteroidota</taxon>
        <taxon>Flavobacteriia</taxon>
        <taxon>Flavobacteriales</taxon>
        <taxon>Flavobacteriaceae</taxon>
        <taxon>Dokdonia</taxon>
    </lineage>
</organism>
<protein>
    <submittedName>
        <fullName evidence="2">Planctomycete cytochrome C</fullName>
    </submittedName>
</protein>
<gene>
    <name evidence="2" type="ORF">SAMN06265376_10714</name>
</gene>
<dbReference type="GO" id="GO:0020037">
    <property type="term" value="F:heme binding"/>
    <property type="evidence" value="ECO:0007669"/>
    <property type="project" value="InterPro"/>
</dbReference>
<keyword evidence="3" id="KW-1185">Reference proteome</keyword>
<reference evidence="2 3" key="1">
    <citation type="submission" date="2017-06" db="EMBL/GenBank/DDBJ databases">
        <authorList>
            <person name="Kim H.J."/>
            <person name="Triplett B.A."/>
        </authorList>
    </citation>
    <scope>NUCLEOTIDE SEQUENCE [LARGE SCALE GENOMIC DNA]</scope>
    <source>
        <strain evidence="2 3">DSM 25597</strain>
    </source>
</reference>
<dbReference type="Pfam" id="PF07635">
    <property type="entry name" value="PSCyt1"/>
    <property type="match status" value="1"/>
</dbReference>
<dbReference type="AlphaFoldDB" id="A0A239BZ80"/>
<accession>A0A239BZ80</accession>
<sequence>MNQIAYKTTSNFKITGLILTIGMLAFSSCERSSLSELVGEDDEIIDVVTYENTARAILDNACVECHNVNEQTAGVRLDAFEFAFIEADNGRMITRMTSTTNPMPPSGNLPDNLIEDIMDWIDDGILENEN</sequence>
<feature type="domain" description="Cytochrome C Planctomycete-type" evidence="1">
    <location>
        <begin position="62"/>
        <end position="107"/>
    </location>
</feature>